<name>A0A0N4WFR7_HAEPC</name>
<dbReference type="WBParaSite" id="HPLM_0000958901-mRNA-1">
    <property type="protein sequence ID" value="HPLM_0000958901-mRNA-1"/>
    <property type="gene ID" value="HPLM_0000958901"/>
</dbReference>
<protein>
    <submittedName>
        <fullName evidence="4">Secreted protein</fullName>
    </submittedName>
</protein>
<accession>A0A0N4WFR7</accession>
<evidence type="ECO:0000313" key="4">
    <source>
        <dbReference type="WBParaSite" id="HPLM_0000958901-mRNA-1"/>
    </source>
</evidence>
<feature type="signal peptide" evidence="1">
    <location>
        <begin position="1"/>
        <end position="21"/>
    </location>
</feature>
<dbReference type="EMBL" id="UZAF01017098">
    <property type="protein sequence ID" value="VDO37882.1"/>
    <property type="molecule type" value="Genomic_DNA"/>
</dbReference>
<organism evidence="4">
    <name type="scientific">Haemonchus placei</name>
    <name type="common">Barber's pole worm</name>
    <dbReference type="NCBI Taxonomy" id="6290"/>
    <lineage>
        <taxon>Eukaryota</taxon>
        <taxon>Metazoa</taxon>
        <taxon>Ecdysozoa</taxon>
        <taxon>Nematoda</taxon>
        <taxon>Chromadorea</taxon>
        <taxon>Rhabditida</taxon>
        <taxon>Rhabditina</taxon>
        <taxon>Rhabditomorpha</taxon>
        <taxon>Strongyloidea</taxon>
        <taxon>Trichostrongylidae</taxon>
        <taxon>Haemonchus</taxon>
    </lineage>
</organism>
<keyword evidence="3" id="KW-1185">Reference proteome</keyword>
<evidence type="ECO:0000256" key="1">
    <source>
        <dbReference type="SAM" id="SignalP"/>
    </source>
</evidence>
<proteinExistence type="predicted"/>
<gene>
    <name evidence="2" type="ORF">HPLM_LOCUS9581</name>
</gene>
<keyword evidence="1" id="KW-0732">Signal</keyword>
<evidence type="ECO:0000313" key="3">
    <source>
        <dbReference type="Proteomes" id="UP000268014"/>
    </source>
</evidence>
<dbReference type="Proteomes" id="UP000268014">
    <property type="component" value="Unassembled WGS sequence"/>
</dbReference>
<feature type="chain" id="PRO_5043123662" evidence="1">
    <location>
        <begin position="22"/>
        <end position="57"/>
    </location>
</feature>
<reference evidence="2 3" key="2">
    <citation type="submission" date="2018-11" db="EMBL/GenBank/DDBJ databases">
        <authorList>
            <consortium name="Pathogen Informatics"/>
        </authorList>
    </citation>
    <scope>NUCLEOTIDE SEQUENCE [LARGE SCALE GENOMIC DNA]</scope>
    <source>
        <strain evidence="2 3">MHpl1</strain>
    </source>
</reference>
<dbReference type="AlphaFoldDB" id="A0A0N4WFR7"/>
<reference evidence="4" key="1">
    <citation type="submission" date="2017-02" db="UniProtKB">
        <authorList>
            <consortium name="WormBaseParasite"/>
        </authorList>
    </citation>
    <scope>IDENTIFICATION</scope>
</reference>
<evidence type="ECO:0000313" key="2">
    <source>
        <dbReference type="EMBL" id="VDO37882.1"/>
    </source>
</evidence>
<sequence length="57" mass="6411">MLGRYTVRVMIFCWFFASPVADSISGSRTESFNLICFHSFIPSAMISFSSRVSNHAT</sequence>